<reference evidence="2 3" key="1">
    <citation type="submission" date="2022-04" db="EMBL/GenBank/DDBJ databases">
        <title>Spirosoma sp. strain RP8 genome sequencing and assembly.</title>
        <authorList>
            <person name="Jung Y."/>
        </authorList>
    </citation>
    <scope>NUCLEOTIDE SEQUENCE [LARGE SCALE GENOMIC DNA]</scope>
    <source>
        <strain evidence="2 3">RP8</strain>
    </source>
</reference>
<evidence type="ECO:0000313" key="2">
    <source>
        <dbReference type="EMBL" id="MCK8495107.1"/>
    </source>
</evidence>
<dbReference type="RefSeq" id="WP_248479782.1">
    <property type="nucleotide sequence ID" value="NZ_JALPRF010000006.1"/>
</dbReference>
<comment type="caution">
    <text evidence="2">The sequence shown here is derived from an EMBL/GenBank/DDBJ whole genome shotgun (WGS) entry which is preliminary data.</text>
</comment>
<gene>
    <name evidence="2" type="ORF">M0L20_24760</name>
</gene>
<dbReference type="Gene3D" id="3.10.450.50">
    <property type="match status" value="1"/>
</dbReference>
<proteinExistence type="predicted"/>
<dbReference type="Pfam" id="PF12680">
    <property type="entry name" value="SnoaL_2"/>
    <property type="match status" value="1"/>
</dbReference>
<evidence type="ECO:0000313" key="3">
    <source>
        <dbReference type="Proteomes" id="UP001202180"/>
    </source>
</evidence>
<dbReference type="InterPro" id="IPR032710">
    <property type="entry name" value="NTF2-like_dom_sf"/>
</dbReference>
<dbReference type="SUPFAM" id="SSF54427">
    <property type="entry name" value="NTF2-like"/>
    <property type="match status" value="1"/>
</dbReference>
<dbReference type="InterPro" id="IPR037401">
    <property type="entry name" value="SnoaL-like"/>
</dbReference>
<name>A0ABT0HSF2_9BACT</name>
<organism evidence="2 3">
    <name type="scientific">Spirosoma liriopis</name>
    <dbReference type="NCBI Taxonomy" id="2937440"/>
    <lineage>
        <taxon>Bacteria</taxon>
        <taxon>Pseudomonadati</taxon>
        <taxon>Bacteroidota</taxon>
        <taxon>Cytophagia</taxon>
        <taxon>Cytophagales</taxon>
        <taxon>Cytophagaceae</taxon>
        <taxon>Spirosoma</taxon>
    </lineage>
</organism>
<protein>
    <submittedName>
        <fullName evidence="2">Nuclear transport factor 2 family protein</fullName>
    </submittedName>
</protein>
<evidence type="ECO:0000259" key="1">
    <source>
        <dbReference type="Pfam" id="PF12680"/>
    </source>
</evidence>
<accession>A0ABT0HSF2</accession>
<dbReference type="EMBL" id="JALPRF010000006">
    <property type="protein sequence ID" value="MCK8495107.1"/>
    <property type="molecule type" value="Genomic_DNA"/>
</dbReference>
<feature type="domain" description="SnoaL-like" evidence="1">
    <location>
        <begin position="8"/>
        <end position="108"/>
    </location>
</feature>
<sequence length="114" mass="13364">MNYQSLLRQLYQDFNARHIDAVLAHLHTDVAWPNGWEGGYVAGHDEVRAYWLRQWQQINPSVEPLSFETRPDGEIAILVHQVIKDLDGHVMSDEQLNHVYRFENGKVRTMTIEH</sequence>
<dbReference type="Proteomes" id="UP001202180">
    <property type="component" value="Unassembled WGS sequence"/>
</dbReference>
<keyword evidence="3" id="KW-1185">Reference proteome</keyword>